<evidence type="ECO:0000313" key="2">
    <source>
        <dbReference type="EMBL" id="PIC13979.1"/>
    </source>
</evidence>
<dbReference type="AlphaFoldDB" id="A0A2G5SGE1"/>
<keyword evidence="3" id="KW-1185">Reference proteome</keyword>
<feature type="compositionally biased region" description="Basic and acidic residues" evidence="1">
    <location>
        <begin position="247"/>
        <end position="258"/>
    </location>
</feature>
<organism evidence="2 3">
    <name type="scientific">Caenorhabditis nigoni</name>
    <dbReference type="NCBI Taxonomy" id="1611254"/>
    <lineage>
        <taxon>Eukaryota</taxon>
        <taxon>Metazoa</taxon>
        <taxon>Ecdysozoa</taxon>
        <taxon>Nematoda</taxon>
        <taxon>Chromadorea</taxon>
        <taxon>Rhabditida</taxon>
        <taxon>Rhabditina</taxon>
        <taxon>Rhabditomorpha</taxon>
        <taxon>Rhabditoidea</taxon>
        <taxon>Rhabditidae</taxon>
        <taxon>Peloderinae</taxon>
        <taxon>Caenorhabditis</taxon>
    </lineage>
</organism>
<evidence type="ECO:0000313" key="3">
    <source>
        <dbReference type="Proteomes" id="UP000230233"/>
    </source>
</evidence>
<proteinExistence type="predicted"/>
<feature type="region of interest" description="Disordered" evidence="1">
    <location>
        <begin position="247"/>
        <end position="270"/>
    </location>
</feature>
<dbReference type="EMBL" id="PDUG01000009">
    <property type="protein sequence ID" value="PIC13979.1"/>
    <property type="molecule type" value="Genomic_DNA"/>
</dbReference>
<gene>
    <name evidence="2" type="ORF">B9Z55_027316</name>
</gene>
<evidence type="ECO:0000256" key="1">
    <source>
        <dbReference type="SAM" id="MobiDB-lite"/>
    </source>
</evidence>
<comment type="caution">
    <text evidence="2">The sequence shown here is derived from an EMBL/GenBank/DDBJ whole genome shotgun (WGS) entry which is preliminary data.</text>
</comment>
<name>A0A2G5SGE1_9PELO</name>
<dbReference type="Proteomes" id="UP000230233">
    <property type="component" value="Unassembled WGS sequence"/>
</dbReference>
<reference evidence="3" key="1">
    <citation type="submission" date="2017-10" db="EMBL/GenBank/DDBJ databases">
        <title>Rapid genome shrinkage in a self-fertile nematode reveals novel sperm competition proteins.</title>
        <authorList>
            <person name="Yin D."/>
            <person name="Schwarz E.M."/>
            <person name="Thomas C.G."/>
            <person name="Felde R.L."/>
            <person name="Korf I.F."/>
            <person name="Cutter A.D."/>
            <person name="Schartner C.M."/>
            <person name="Ralston E.J."/>
            <person name="Meyer B.J."/>
            <person name="Haag E.S."/>
        </authorList>
    </citation>
    <scope>NUCLEOTIDE SEQUENCE [LARGE SCALE GENOMIC DNA]</scope>
    <source>
        <strain evidence="3">JU1422</strain>
    </source>
</reference>
<sequence>MHFQLNDSSEKILNAKKTGRRSILELEPTVTIKENHFFLLSVKEAKREDYCGIFKVPGDHEASAKLAVGENTIKAKRIFTTLIIWMDMKSRDPGPSSSWSAAKPSRTDLEESCRSVRSVYPLLRFTMTENMSEDTPFVALAENAHNKSPIRGMILESRGLVEKVSCNTDQDPGAVHRRSDESYLAEFTKLPAKCSLKKNLAVSKSKKIFTVQNCSPQGTIFRVTEASRTKEDRKILGVEDYRDDREKPFIFHKEKEPGFKSSPPSSKNVG</sequence>
<accession>A0A2G5SGE1</accession>
<protein>
    <submittedName>
        <fullName evidence="2">Uncharacterized protein</fullName>
    </submittedName>
</protein>